<dbReference type="EMBL" id="OAOP01000002">
    <property type="protein sequence ID" value="SNX68091.1"/>
    <property type="molecule type" value="Genomic_DNA"/>
</dbReference>
<dbReference type="AlphaFoldDB" id="A0A285CKL2"/>
<evidence type="ECO:0000313" key="2">
    <source>
        <dbReference type="Proteomes" id="UP000219546"/>
    </source>
</evidence>
<name>A0A285CKL2_9BACI</name>
<protein>
    <submittedName>
        <fullName evidence="1">Uncharacterized protein</fullName>
    </submittedName>
</protein>
<dbReference type="OrthoDB" id="2475704at2"/>
<keyword evidence="2" id="KW-1185">Reference proteome</keyword>
<gene>
    <name evidence="1" type="ORF">SAMN05877753_102299</name>
</gene>
<organism evidence="1 2">
    <name type="scientific">Bacillus oleivorans</name>
    <dbReference type="NCBI Taxonomy" id="1448271"/>
    <lineage>
        <taxon>Bacteria</taxon>
        <taxon>Bacillati</taxon>
        <taxon>Bacillota</taxon>
        <taxon>Bacilli</taxon>
        <taxon>Bacillales</taxon>
        <taxon>Bacillaceae</taxon>
        <taxon>Bacillus</taxon>
    </lineage>
</organism>
<sequence>MEILALSGVELEKAQPNSPEDGFSRSIVTYIDGDKEYTFQLLYVRYFEELIIKETPYSEQPLFFSGTTPCYIRDLAAWIYLMANPAAIGKKEVYLHDETPLVNAFRQTNWEQAEKMFSEFCTNKKATVRSPILFIKQP</sequence>
<evidence type="ECO:0000313" key="1">
    <source>
        <dbReference type="EMBL" id="SNX68091.1"/>
    </source>
</evidence>
<reference evidence="1 2" key="1">
    <citation type="submission" date="2017-08" db="EMBL/GenBank/DDBJ databases">
        <authorList>
            <person name="de Groot N.N."/>
        </authorList>
    </citation>
    <scope>NUCLEOTIDE SEQUENCE [LARGE SCALE GENOMIC DNA]</scope>
    <source>
        <strain evidence="1 2">JC228</strain>
    </source>
</reference>
<dbReference type="Proteomes" id="UP000219546">
    <property type="component" value="Unassembled WGS sequence"/>
</dbReference>
<accession>A0A285CKL2</accession>
<proteinExistence type="predicted"/>
<dbReference type="RefSeq" id="WP_097157491.1">
    <property type="nucleotide sequence ID" value="NZ_JBEPMQ010000001.1"/>
</dbReference>